<sequence length="352" mass="40037">MEPILFRTSPYVYSRKTKDVDFQSKMFNLGVAPDVKNVVNCIIVATSSDDSEISHLSLYLAKYGIRMLRFDSDITDNKISTILNGIIYTKQGEKLRPLLFWRRHFTCVDYLSSSGMVKDRDVYIGSQSDALMEYISEVSSISINAKSVCRSRMRQVEIASCVGMCTVQSVVVTNLLEAINIFGDGIKKYIVKPIGSHWIHWPPCSLKGIFPKIVLRDEIINAEEEPVPVMVQPFIEHAYEIRVYLIGTDIIGYSVTGKSNADSLWDCGENLKIAPIDVGIELRKLIYDFQRKASIEFGAFDFLVTEEGDHIFLEVNLLGDWKYFEKSANDHRVTCAVTKYILERFRSEDSCI</sequence>
<dbReference type="EMBL" id="JAVDUJ010000001">
    <property type="protein sequence ID" value="MDR6939530.1"/>
    <property type="molecule type" value="Genomic_DNA"/>
</dbReference>
<comment type="caution">
    <text evidence="1">The sequence shown here is derived from an EMBL/GenBank/DDBJ whole genome shotgun (WGS) entry which is preliminary data.</text>
</comment>
<dbReference type="RefSeq" id="WP_309956268.1">
    <property type="nucleotide sequence ID" value="NZ_JAVDUJ010000001.1"/>
</dbReference>
<dbReference type="Proteomes" id="UP001266099">
    <property type="component" value="Unassembled WGS sequence"/>
</dbReference>
<proteinExistence type="predicted"/>
<dbReference type="Gene3D" id="3.30.470.20">
    <property type="entry name" value="ATP-grasp fold, B domain"/>
    <property type="match status" value="1"/>
</dbReference>
<accession>A0ABU1T2Q7</accession>
<reference evidence="1 2" key="1">
    <citation type="submission" date="2023-07" db="EMBL/GenBank/DDBJ databases">
        <title>Sequencing the genomes of 1000 actinobacteria strains.</title>
        <authorList>
            <person name="Klenk H.-P."/>
        </authorList>
    </citation>
    <scope>NUCLEOTIDE SEQUENCE [LARGE SCALE GENOMIC DNA]</scope>
    <source>
        <strain evidence="1 2">DSM 15539</strain>
    </source>
</reference>
<evidence type="ECO:0000313" key="1">
    <source>
        <dbReference type="EMBL" id="MDR6939530.1"/>
    </source>
</evidence>
<dbReference type="SUPFAM" id="SSF56059">
    <property type="entry name" value="Glutathione synthetase ATP-binding domain-like"/>
    <property type="match status" value="1"/>
</dbReference>
<organism evidence="1 2">
    <name type="scientific">Arcanobacterium hippocoleae</name>
    <dbReference type="NCBI Taxonomy" id="149017"/>
    <lineage>
        <taxon>Bacteria</taxon>
        <taxon>Bacillati</taxon>
        <taxon>Actinomycetota</taxon>
        <taxon>Actinomycetes</taxon>
        <taxon>Actinomycetales</taxon>
        <taxon>Actinomycetaceae</taxon>
        <taxon>Arcanobacterium</taxon>
    </lineage>
</organism>
<protein>
    <recommendedName>
        <fullName evidence="3">ATP-grasp domain-containing protein</fullName>
    </recommendedName>
</protein>
<name>A0ABU1T2Q7_9ACTO</name>
<gene>
    <name evidence="1" type="ORF">J2S36_001073</name>
</gene>
<evidence type="ECO:0000313" key="2">
    <source>
        <dbReference type="Proteomes" id="UP001266099"/>
    </source>
</evidence>
<keyword evidence="2" id="KW-1185">Reference proteome</keyword>
<evidence type="ECO:0008006" key="3">
    <source>
        <dbReference type="Google" id="ProtNLM"/>
    </source>
</evidence>